<evidence type="ECO:0000313" key="2">
    <source>
        <dbReference type="EMBL" id="KAG2197778.1"/>
    </source>
</evidence>
<feature type="compositionally biased region" description="Polar residues" evidence="1">
    <location>
        <begin position="340"/>
        <end position="349"/>
    </location>
</feature>
<feature type="compositionally biased region" description="Polar residues" evidence="1">
    <location>
        <begin position="25"/>
        <end position="40"/>
    </location>
</feature>
<feature type="compositionally biased region" description="Polar residues" evidence="1">
    <location>
        <begin position="152"/>
        <end position="174"/>
    </location>
</feature>
<sequence length="417" mass="45720">MSPADKSKPLKRVTEATLLAPIASRTRQSSQPPVTTSEAPMSTNELFEALKSLLQPQVEDLKKMMEESRSQTDARFNTLEDSVSSMNVDLYSQQQVLENRLATVMDRLSMVEEENRSLRSCLVPLPSQEHASDSPMTDDLLIVPSLNQGTATSKFATDSNQPSSPVSSHAQPTTPAVPDISASSNKLRLFTNVSTNQGFTYLYLPLRARVPFREIRATLKLVPLAPGSIIDIYYPSSKIVALLVHNDYATKARSLLKSKGLNTIDTFNPFDPSHLADPQYKEATLEERTAQMKIVQDNQMYKTLEFLKHPVKLAVARDFHRKGRISDAVLQDLINLHQQHATSTPTAPQSLGAFLQNPPNKEDSSMEEDDEDELMDPVPPGSGTPTAQVSPKVSLGSVSQNIVTDSSAGGGEPAHSL</sequence>
<organism evidence="2 3">
    <name type="scientific">Mucor plumbeus</name>
    <dbReference type="NCBI Taxonomy" id="97098"/>
    <lineage>
        <taxon>Eukaryota</taxon>
        <taxon>Fungi</taxon>
        <taxon>Fungi incertae sedis</taxon>
        <taxon>Mucoromycota</taxon>
        <taxon>Mucoromycotina</taxon>
        <taxon>Mucoromycetes</taxon>
        <taxon>Mucorales</taxon>
        <taxon>Mucorineae</taxon>
        <taxon>Mucoraceae</taxon>
        <taxon>Mucor</taxon>
    </lineage>
</organism>
<feature type="compositionally biased region" description="Gly residues" evidence="1">
    <location>
        <begin position="408"/>
        <end position="417"/>
    </location>
</feature>
<evidence type="ECO:0000256" key="1">
    <source>
        <dbReference type="SAM" id="MobiDB-lite"/>
    </source>
</evidence>
<gene>
    <name evidence="2" type="ORF">INT46_006418</name>
</gene>
<comment type="caution">
    <text evidence="2">The sequence shown here is derived from an EMBL/GenBank/DDBJ whole genome shotgun (WGS) entry which is preliminary data.</text>
</comment>
<evidence type="ECO:0000313" key="3">
    <source>
        <dbReference type="Proteomes" id="UP000650833"/>
    </source>
</evidence>
<feature type="region of interest" description="Disordered" evidence="1">
    <location>
        <begin position="1"/>
        <end position="40"/>
    </location>
</feature>
<feature type="compositionally biased region" description="Polar residues" evidence="1">
    <location>
        <begin position="383"/>
        <end position="407"/>
    </location>
</feature>
<feature type="compositionally biased region" description="Basic and acidic residues" evidence="1">
    <location>
        <begin position="1"/>
        <end position="14"/>
    </location>
</feature>
<protein>
    <submittedName>
        <fullName evidence="2">Uncharacterized protein</fullName>
    </submittedName>
</protein>
<dbReference type="OrthoDB" id="2289470at2759"/>
<dbReference type="AlphaFoldDB" id="A0A8H7QS62"/>
<proteinExistence type="predicted"/>
<dbReference type="Proteomes" id="UP000650833">
    <property type="component" value="Unassembled WGS sequence"/>
</dbReference>
<feature type="compositionally biased region" description="Acidic residues" evidence="1">
    <location>
        <begin position="365"/>
        <end position="375"/>
    </location>
</feature>
<feature type="region of interest" description="Disordered" evidence="1">
    <location>
        <begin position="152"/>
        <end position="180"/>
    </location>
</feature>
<dbReference type="EMBL" id="JAEPRC010000417">
    <property type="protein sequence ID" value="KAG2197778.1"/>
    <property type="molecule type" value="Genomic_DNA"/>
</dbReference>
<reference evidence="2" key="1">
    <citation type="submission" date="2020-12" db="EMBL/GenBank/DDBJ databases">
        <title>Metabolic potential, ecology and presence of endohyphal bacteria is reflected in genomic diversity of Mucoromycotina.</title>
        <authorList>
            <person name="Muszewska A."/>
            <person name="Okrasinska A."/>
            <person name="Steczkiewicz K."/>
            <person name="Drgas O."/>
            <person name="Orlowska M."/>
            <person name="Perlinska-Lenart U."/>
            <person name="Aleksandrzak-Piekarczyk T."/>
            <person name="Szatraj K."/>
            <person name="Zielenkiewicz U."/>
            <person name="Pilsyk S."/>
            <person name="Malc E."/>
            <person name="Mieczkowski P."/>
            <person name="Kruszewska J.S."/>
            <person name="Biernat P."/>
            <person name="Pawlowska J."/>
        </authorList>
    </citation>
    <scope>NUCLEOTIDE SEQUENCE</scope>
    <source>
        <strain evidence="2">CBS 226.32</strain>
    </source>
</reference>
<feature type="region of interest" description="Disordered" evidence="1">
    <location>
        <begin position="340"/>
        <end position="417"/>
    </location>
</feature>
<name>A0A8H7QS62_9FUNG</name>
<accession>A0A8H7QS62</accession>
<keyword evidence="3" id="KW-1185">Reference proteome</keyword>